<evidence type="ECO:0000313" key="4">
    <source>
        <dbReference type="Proteomes" id="UP001152607"/>
    </source>
</evidence>
<proteinExistence type="predicted"/>
<keyword evidence="2" id="KW-0812">Transmembrane</keyword>
<keyword evidence="4" id="KW-1185">Reference proteome</keyword>
<dbReference type="AlphaFoldDB" id="A0A9W4UKS7"/>
<gene>
    <name evidence="3" type="ORF">PDIGIT_LOCUS9148</name>
</gene>
<keyword evidence="2" id="KW-0472">Membrane</keyword>
<dbReference type="OrthoDB" id="3795030at2759"/>
<sequence length="169" mass="18308">MSQPHHCPPFRRAPSLSIAFLPALEPVDVFRPDCALPSVKSPLFSLRIHHTLRRITILTRLILFCSYSLAPILSIITTLPAMSSSRNSYTSSYTSSYAQEKGASYAPRPSSTTSSTYTSSSTSSNLYAPSGYSSRNNRYGSKPPVVVSQGGQSNDPNTSTSAPNSGYYN</sequence>
<reference evidence="3" key="1">
    <citation type="submission" date="2023-01" db="EMBL/GenBank/DDBJ databases">
        <authorList>
            <person name="Van Ghelder C."/>
            <person name="Rancurel C."/>
        </authorList>
    </citation>
    <scope>NUCLEOTIDE SEQUENCE</scope>
    <source>
        <strain evidence="3">CNCM I-4278</strain>
    </source>
</reference>
<evidence type="ECO:0000256" key="1">
    <source>
        <dbReference type="SAM" id="MobiDB-lite"/>
    </source>
</evidence>
<evidence type="ECO:0000256" key="2">
    <source>
        <dbReference type="SAM" id="Phobius"/>
    </source>
</evidence>
<feature type="transmembrane region" description="Helical" evidence="2">
    <location>
        <begin position="61"/>
        <end position="82"/>
    </location>
</feature>
<name>A0A9W4UKS7_9PLEO</name>
<organism evidence="3 4">
    <name type="scientific">Periconia digitata</name>
    <dbReference type="NCBI Taxonomy" id="1303443"/>
    <lineage>
        <taxon>Eukaryota</taxon>
        <taxon>Fungi</taxon>
        <taxon>Dikarya</taxon>
        <taxon>Ascomycota</taxon>
        <taxon>Pezizomycotina</taxon>
        <taxon>Dothideomycetes</taxon>
        <taxon>Pleosporomycetidae</taxon>
        <taxon>Pleosporales</taxon>
        <taxon>Massarineae</taxon>
        <taxon>Periconiaceae</taxon>
        <taxon>Periconia</taxon>
    </lineage>
</organism>
<accession>A0A9W4UKS7</accession>
<evidence type="ECO:0000313" key="3">
    <source>
        <dbReference type="EMBL" id="CAI6336058.1"/>
    </source>
</evidence>
<feature type="region of interest" description="Disordered" evidence="1">
    <location>
        <begin position="99"/>
        <end position="169"/>
    </location>
</feature>
<keyword evidence="2" id="KW-1133">Transmembrane helix</keyword>
<feature type="compositionally biased region" description="Low complexity" evidence="1">
    <location>
        <begin position="110"/>
        <end position="124"/>
    </location>
</feature>
<feature type="compositionally biased region" description="Polar residues" evidence="1">
    <location>
        <begin position="125"/>
        <end position="139"/>
    </location>
</feature>
<protein>
    <submittedName>
        <fullName evidence="3">Uncharacterized protein</fullName>
    </submittedName>
</protein>
<feature type="compositionally biased region" description="Polar residues" evidence="1">
    <location>
        <begin position="149"/>
        <end position="169"/>
    </location>
</feature>
<dbReference type="EMBL" id="CAOQHR010000006">
    <property type="protein sequence ID" value="CAI6336058.1"/>
    <property type="molecule type" value="Genomic_DNA"/>
</dbReference>
<dbReference type="Proteomes" id="UP001152607">
    <property type="component" value="Unassembled WGS sequence"/>
</dbReference>
<comment type="caution">
    <text evidence="3">The sequence shown here is derived from an EMBL/GenBank/DDBJ whole genome shotgun (WGS) entry which is preliminary data.</text>
</comment>